<name>A0ACC7N3D1_9BURK</name>
<organism evidence="1 2">
    <name type="scientific">Paraburkholderia rhynchosiae</name>
    <dbReference type="NCBI Taxonomy" id="487049"/>
    <lineage>
        <taxon>Bacteria</taxon>
        <taxon>Pseudomonadati</taxon>
        <taxon>Pseudomonadota</taxon>
        <taxon>Betaproteobacteria</taxon>
        <taxon>Burkholderiales</taxon>
        <taxon>Burkholderiaceae</taxon>
        <taxon>Paraburkholderia</taxon>
    </lineage>
</organism>
<evidence type="ECO:0000313" key="2">
    <source>
        <dbReference type="Proteomes" id="UP001629235"/>
    </source>
</evidence>
<dbReference type="EMBL" id="JAQQDW010000001">
    <property type="protein sequence ID" value="MFM0102108.1"/>
    <property type="molecule type" value="Genomic_DNA"/>
</dbReference>
<keyword evidence="2" id="KW-1185">Reference proteome</keyword>
<comment type="caution">
    <text evidence="1">The sequence shown here is derived from an EMBL/GenBank/DDBJ whole genome shotgun (WGS) entry which is preliminary data.</text>
</comment>
<gene>
    <name evidence="1" type="primary">tam</name>
    <name evidence="1" type="ORF">PQR01_01005</name>
</gene>
<dbReference type="Proteomes" id="UP001629235">
    <property type="component" value="Unassembled WGS sequence"/>
</dbReference>
<keyword evidence="1" id="KW-0489">Methyltransferase</keyword>
<accession>A0ACC7N3D1</accession>
<dbReference type="EC" id="2.1.1.144" evidence="1"/>
<evidence type="ECO:0000313" key="1">
    <source>
        <dbReference type="EMBL" id="MFM0102108.1"/>
    </source>
</evidence>
<reference evidence="1 2" key="1">
    <citation type="journal article" date="2024" name="Chem. Sci.">
        <title>Discovery of megapolipeptins by genome mining of a Burkholderiales bacteria collection.</title>
        <authorList>
            <person name="Paulo B.S."/>
            <person name="Recchia M.J.J."/>
            <person name="Lee S."/>
            <person name="Fergusson C.H."/>
            <person name="Romanowski S.B."/>
            <person name="Hernandez A."/>
            <person name="Krull N."/>
            <person name="Liu D.Y."/>
            <person name="Cavanagh H."/>
            <person name="Bos A."/>
            <person name="Gray C.A."/>
            <person name="Murphy B.T."/>
            <person name="Linington R.G."/>
            <person name="Eustaquio A.S."/>
        </authorList>
    </citation>
    <scope>NUCLEOTIDE SEQUENCE [LARGE SCALE GENOMIC DNA]</scope>
    <source>
        <strain evidence="1 2">RL18-126-BIB-B</strain>
    </source>
</reference>
<protein>
    <submittedName>
        <fullName evidence="1">Trans-aconitate 2-methyltransferase</fullName>
        <ecNumber evidence="1">2.1.1.144</ecNumber>
    </submittedName>
</protein>
<sequence length="258" mass="28283">MTATTDWQAQQYVLFENERTRPVRDLLAAVPATDVRIAVDLGCGPGNSTETLAAHARGAAISGLDSSADMIAAARRRLPQCQFDVGDIATWQAAGPYDLILANAVMQWVPDHERLFPSLVTKLAPGGNLAVQMPDNLDEPAHRLLREVAAHGPWAHRLAGVERTMRHGAAWYYGLLKPLCARVDVWRTVYHHPLAGGADAVIEWFKGSALRPFLAKLDAAEQSAFLQRYRDEIAAAYPALDDGTVLLPFPRLFIVATR</sequence>
<keyword evidence="1" id="KW-0808">Transferase</keyword>
<proteinExistence type="predicted"/>